<proteinExistence type="predicted"/>
<dbReference type="STRING" id="525904.Tter_2203"/>
<name>D1CH82_THET1</name>
<dbReference type="Gene3D" id="3.30.540.10">
    <property type="entry name" value="Fructose-1,6-Bisphosphatase, subunit A, domain 1"/>
    <property type="match status" value="1"/>
</dbReference>
<dbReference type="AlphaFoldDB" id="D1CH82"/>
<keyword evidence="2" id="KW-1185">Reference proteome</keyword>
<dbReference type="Proteomes" id="UP000000323">
    <property type="component" value="Chromosome 2"/>
</dbReference>
<accession>D1CH82</accession>
<reference evidence="2" key="1">
    <citation type="journal article" date="2010" name="Stand. Genomic Sci.">
        <title>Complete genome sequence of 'Thermobaculum terrenum' type strain (YNP1).</title>
        <authorList>
            <person name="Kiss H."/>
            <person name="Cleland D."/>
            <person name="Lapidus A."/>
            <person name="Lucas S."/>
            <person name="Glavina Del Rio T."/>
            <person name="Nolan M."/>
            <person name="Tice H."/>
            <person name="Han C."/>
            <person name="Goodwin L."/>
            <person name="Pitluck S."/>
            <person name="Liolios K."/>
            <person name="Ivanova N."/>
            <person name="Mavromatis K."/>
            <person name="Ovchinnikova G."/>
            <person name="Pati A."/>
            <person name="Chen A."/>
            <person name="Palaniappan K."/>
            <person name="Land M."/>
            <person name="Hauser L."/>
            <person name="Chang Y."/>
            <person name="Jeffries C."/>
            <person name="Lu M."/>
            <person name="Brettin T."/>
            <person name="Detter J."/>
            <person name="Goker M."/>
            <person name="Tindall B."/>
            <person name="Beck B."/>
            <person name="McDermott T."/>
            <person name="Woyke T."/>
            <person name="Bristow J."/>
            <person name="Eisen J."/>
            <person name="Markowitz V."/>
            <person name="Hugenholtz P."/>
            <person name="Kyrpides N."/>
            <person name="Klenk H."/>
            <person name="Cheng J."/>
        </authorList>
    </citation>
    <scope>NUCLEOTIDE SEQUENCE [LARGE SCALE GENOMIC DNA]</scope>
    <source>
        <strain evidence="2">ATCC BAA-798 / YNP1</strain>
    </source>
</reference>
<dbReference type="EMBL" id="CP001826">
    <property type="protein sequence ID" value="ACZ43103.1"/>
    <property type="molecule type" value="Genomic_DNA"/>
</dbReference>
<dbReference type="KEGG" id="ttr:Tter_2203"/>
<dbReference type="HOGENOM" id="CLU_072810_0_0_0"/>
<dbReference type="eggNOG" id="COG0483">
    <property type="taxonomic scope" value="Bacteria"/>
</dbReference>
<protein>
    <submittedName>
        <fullName evidence="1">Inositol monophosphatase</fullName>
    </submittedName>
</protein>
<gene>
    <name evidence="1" type="ordered locus">Tter_2203</name>
</gene>
<dbReference type="SUPFAM" id="SSF56655">
    <property type="entry name" value="Carbohydrate phosphatase"/>
    <property type="match status" value="1"/>
</dbReference>
<organism evidence="1 2">
    <name type="scientific">Thermobaculum terrenum (strain ATCC BAA-798 / CCMEE 7001 / YNP1)</name>
    <dbReference type="NCBI Taxonomy" id="525904"/>
    <lineage>
        <taxon>Bacteria</taxon>
        <taxon>Bacillati</taxon>
        <taxon>Chloroflexota</taxon>
        <taxon>Chloroflexia</taxon>
        <taxon>Candidatus Thermobaculales</taxon>
        <taxon>Candidatus Thermobaculaceae</taxon>
        <taxon>Thermobaculum</taxon>
    </lineage>
</organism>
<evidence type="ECO:0000313" key="2">
    <source>
        <dbReference type="Proteomes" id="UP000000323"/>
    </source>
</evidence>
<dbReference type="OrthoDB" id="976802at2"/>
<evidence type="ECO:0000313" key="1">
    <source>
        <dbReference type="EMBL" id="ACZ43103.1"/>
    </source>
</evidence>
<dbReference type="RefSeq" id="WP_012876134.1">
    <property type="nucleotide sequence ID" value="NC_013526.1"/>
</dbReference>
<sequence length="330" mass="36165">MIPAAAELLAAIREIHAHIRDEVVAECERVDLEQLQQVAEETEGDTIYRIDKVSEAVLLAEFSQLAREFPLVLIAEGVGADGRTVLPEGKREEECTLRVIVDPIDGTRGIMYQKRAAWILTGVAPNRGGSTSLADVELAVQTEIPLIKQHLCDCLWAIRGEGAGGYRLDRLSGETSPLRPAPSRAPTIEGGYGQIARFFPGGRGTLAAIEDELIERLLGPIPPGKAQTFEDQYVSTGGQLYELLMGHDRWVADLRSLVSPGLCCHPYDLCTELIAREAGVIVTDERGRQVAAPLDVTSNLSWIGYANPRIREQVEPALLALLREHQLLKH</sequence>